<evidence type="ECO:0000313" key="2">
    <source>
        <dbReference type="EMBL" id="PWA06608.1"/>
    </source>
</evidence>
<dbReference type="Gene3D" id="3.30.70.100">
    <property type="match status" value="1"/>
</dbReference>
<organism evidence="2 3">
    <name type="scientific">Flavobacterium psychrotolerans</name>
    <dbReference type="NCBI Taxonomy" id="2169410"/>
    <lineage>
        <taxon>Bacteria</taxon>
        <taxon>Pseudomonadati</taxon>
        <taxon>Bacteroidota</taxon>
        <taxon>Flavobacteriia</taxon>
        <taxon>Flavobacteriales</taxon>
        <taxon>Flavobacteriaceae</taxon>
        <taxon>Flavobacterium</taxon>
    </lineage>
</organism>
<dbReference type="InterPro" id="IPR006121">
    <property type="entry name" value="HMA_dom"/>
</dbReference>
<dbReference type="OrthoDB" id="5513217at2"/>
<comment type="caution">
    <text evidence="2">The sequence shown here is derived from an EMBL/GenBank/DDBJ whole genome shotgun (WGS) entry which is preliminary data.</text>
</comment>
<keyword evidence="3" id="KW-1185">Reference proteome</keyword>
<evidence type="ECO:0000259" key="1">
    <source>
        <dbReference type="PROSITE" id="PS50846"/>
    </source>
</evidence>
<reference evidence="2 3" key="1">
    <citation type="submission" date="2018-04" db="EMBL/GenBank/DDBJ databases">
        <title>Flavobacterium sp. nov., isolated from glacier ice.</title>
        <authorList>
            <person name="Liu Q."/>
            <person name="Xin Y.-H."/>
        </authorList>
    </citation>
    <scope>NUCLEOTIDE SEQUENCE [LARGE SCALE GENOMIC DNA]</scope>
    <source>
        <strain evidence="2 3">RB1R5</strain>
    </source>
</reference>
<dbReference type="RefSeq" id="WP_116724083.1">
    <property type="nucleotide sequence ID" value="NZ_QCZI01000003.1"/>
</dbReference>
<evidence type="ECO:0000313" key="3">
    <source>
        <dbReference type="Proteomes" id="UP000245449"/>
    </source>
</evidence>
<dbReference type="Proteomes" id="UP000245449">
    <property type="component" value="Unassembled WGS sequence"/>
</dbReference>
<dbReference type="GO" id="GO:0046872">
    <property type="term" value="F:metal ion binding"/>
    <property type="evidence" value="ECO:0007669"/>
    <property type="project" value="InterPro"/>
</dbReference>
<feature type="domain" description="HMA" evidence="1">
    <location>
        <begin position="47"/>
        <end position="113"/>
    </location>
</feature>
<dbReference type="InterPro" id="IPR036163">
    <property type="entry name" value="HMA_dom_sf"/>
</dbReference>
<proteinExistence type="predicted"/>
<dbReference type="AlphaFoldDB" id="A0A2U1JP53"/>
<name>A0A2U1JP53_9FLAO</name>
<accession>A0A2U1JP53</accession>
<dbReference type="SUPFAM" id="SSF55008">
    <property type="entry name" value="HMA, heavy metal-associated domain"/>
    <property type="match status" value="1"/>
</dbReference>
<dbReference type="PROSITE" id="PS50846">
    <property type="entry name" value="HMA_2"/>
    <property type="match status" value="1"/>
</dbReference>
<sequence>MKLKTHEPQKNNRKVLGKNIIITLLMTFLGFATQAQDLNSIPKKNKNAKYTIEVNGNCEQCQKRIQKAAYSVSGVKSALWSIETHQLSLVINEEKCTVLDVKKAIAKVGHDTDEVKATNEDYEKLHSCCLYERN</sequence>
<gene>
    <name evidence="2" type="ORF">DB895_03370</name>
</gene>
<dbReference type="EMBL" id="QCZI01000003">
    <property type="protein sequence ID" value="PWA06608.1"/>
    <property type="molecule type" value="Genomic_DNA"/>
</dbReference>
<protein>
    <submittedName>
        <fullName evidence="2">Metal transporter</fullName>
    </submittedName>
</protein>